<sequence length="189" mass="19989">MRADWLRSTQARSLLAITFGISLVLGGAFLAVDQLHATPADALKVSGPPLSDGQSRVQAVGAAADIVSAAQLRPTSAGYLLMSCRDRDNPPYQGAVYLTFTIPADTRADAYLPAVAKALAADGWVEGRISPGGHPYSRSVSKNAVTALIYRDDDNANLGVARVYGECRNTSDHRTDSTGWVDVTGEIRG</sequence>
<dbReference type="AlphaFoldDB" id="A0A1X1X6P0"/>
<dbReference type="Proteomes" id="UP000193928">
    <property type="component" value="Unassembled WGS sequence"/>
</dbReference>
<gene>
    <name evidence="1" type="ORF">AWC08_16595</name>
</gene>
<proteinExistence type="predicted"/>
<dbReference type="RefSeq" id="WP_083271142.1">
    <property type="nucleotide sequence ID" value="NZ_JACKSU010000048.1"/>
</dbReference>
<reference evidence="1 2" key="1">
    <citation type="submission" date="2016-01" db="EMBL/GenBank/DDBJ databases">
        <title>The new phylogeny of the genus Mycobacterium.</title>
        <authorList>
            <person name="Tarcisio F."/>
            <person name="Conor M."/>
            <person name="Antonella G."/>
            <person name="Elisabetta G."/>
            <person name="Giulia F.S."/>
            <person name="Sara T."/>
            <person name="Anna F."/>
            <person name="Clotilde B."/>
            <person name="Roberto B."/>
            <person name="Veronica D.S."/>
            <person name="Fabio R."/>
            <person name="Monica P."/>
            <person name="Olivier J."/>
            <person name="Enrico T."/>
            <person name="Nicola S."/>
        </authorList>
    </citation>
    <scope>NUCLEOTIDE SEQUENCE [LARGE SCALE GENOMIC DNA]</scope>
    <source>
        <strain evidence="1 2">DSM 44160</strain>
    </source>
</reference>
<keyword evidence="2" id="KW-1185">Reference proteome</keyword>
<evidence type="ECO:0008006" key="3">
    <source>
        <dbReference type="Google" id="ProtNLM"/>
    </source>
</evidence>
<evidence type="ECO:0000313" key="1">
    <source>
        <dbReference type="EMBL" id="ORV94479.1"/>
    </source>
</evidence>
<accession>A0A1X1X6P0</accession>
<protein>
    <recommendedName>
        <fullName evidence="3">Lipoprotein LppJ</fullName>
    </recommendedName>
</protein>
<evidence type="ECO:0000313" key="2">
    <source>
        <dbReference type="Proteomes" id="UP000193928"/>
    </source>
</evidence>
<dbReference type="EMBL" id="LQOY01000031">
    <property type="protein sequence ID" value="ORV94479.1"/>
    <property type="molecule type" value="Genomic_DNA"/>
</dbReference>
<organism evidence="1 2">
    <name type="scientific">Mycobacterium gordonae</name>
    <dbReference type="NCBI Taxonomy" id="1778"/>
    <lineage>
        <taxon>Bacteria</taxon>
        <taxon>Bacillati</taxon>
        <taxon>Actinomycetota</taxon>
        <taxon>Actinomycetes</taxon>
        <taxon>Mycobacteriales</taxon>
        <taxon>Mycobacteriaceae</taxon>
        <taxon>Mycobacterium</taxon>
    </lineage>
</organism>
<name>A0A1X1X6P0_MYCGO</name>
<comment type="caution">
    <text evidence="1">The sequence shown here is derived from an EMBL/GenBank/DDBJ whole genome shotgun (WGS) entry which is preliminary data.</text>
</comment>